<dbReference type="InterPro" id="IPR007131">
    <property type="entry name" value="SHD1"/>
</dbReference>
<dbReference type="Pfam" id="PF03983">
    <property type="entry name" value="SHD1"/>
    <property type="match status" value="1"/>
</dbReference>
<dbReference type="Gene3D" id="2.30.30.700">
    <property type="entry name" value="SLA1 homology domain 1"/>
    <property type="match status" value="1"/>
</dbReference>
<feature type="domain" description="SLA1 homology" evidence="2">
    <location>
        <begin position="511"/>
        <end position="564"/>
    </location>
</feature>
<gene>
    <name evidence="3" type="ORF">SAMN06265222_102168</name>
</gene>
<evidence type="ECO:0000313" key="4">
    <source>
        <dbReference type="Proteomes" id="UP001158067"/>
    </source>
</evidence>
<dbReference type="EMBL" id="FXUG01000002">
    <property type="protein sequence ID" value="SMP46710.1"/>
    <property type="molecule type" value="Genomic_DNA"/>
</dbReference>
<organism evidence="3 4">
    <name type="scientific">Neorhodopirellula lusitana</name>
    <dbReference type="NCBI Taxonomy" id="445327"/>
    <lineage>
        <taxon>Bacteria</taxon>
        <taxon>Pseudomonadati</taxon>
        <taxon>Planctomycetota</taxon>
        <taxon>Planctomycetia</taxon>
        <taxon>Pirellulales</taxon>
        <taxon>Pirellulaceae</taxon>
        <taxon>Neorhodopirellula</taxon>
    </lineage>
</organism>
<accession>A0ABY1PT98</accession>
<sequence length="576" mass="64384">MVGLSSPLLVAQTSSGQDEQPREPTLTYSDRVNAIAEYKVTLTIGTGAEAYSGELQYTIERLEPGEDGAEPISVWGVKGKLETDQRSRMKIGAFGSITRTQEPLLGTSNRVSSRIKLSSLGRVLETSRSTQLELVLGDLGHFAIWPLPQKGKTKWEVVDPLMVQQSTRDQRFPRMPFPMGRSPFDKQQTSAAIESAKYELVSTKDFVSTIRQTYELKAEHSDPPFSLSGSGEAKFDQRRGIFTELNWSREVLSSTEAGAEVRLPVQISVKLEHDVGFLPLTPEQKIQRAKAAKENEARMAKARAEAEVRAKEYQEKQRLEKERPFTADELKKWMATFDDSSEYSDTVLLRSKLMIKADREEPELAQSILEYANRLQKQSTSFSGMFVDLAAKFDPKIKEVADLRKKLSASHARVTELGDPIDEGTPLHEGQLVLMERRAGSNDYRPKLVVRQDGSSVWVRDFNSKRIEDTEGAKLCLPPARVLAYLPEEQRPKAEAPFAAMEPDVSSPLAPRTWKDRTGRFSVEAAFLWLQDGKVGLKKSDGGMLAIPLDRLSPEDQAYSKQAMEAANPFKAITAQ</sequence>
<evidence type="ECO:0000256" key="1">
    <source>
        <dbReference type="SAM" id="Coils"/>
    </source>
</evidence>
<comment type="caution">
    <text evidence="3">The sequence shown here is derived from an EMBL/GenBank/DDBJ whole genome shotgun (WGS) entry which is preliminary data.</text>
</comment>
<keyword evidence="1" id="KW-0175">Coiled coil</keyword>
<reference evidence="3 4" key="1">
    <citation type="submission" date="2017-05" db="EMBL/GenBank/DDBJ databases">
        <authorList>
            <person name="Varghese N."/>
            <person name="Submissions S."/>
        </authorList>
    </citation>
    <scope>NUCLEOTIDE SEQUENCE [LARGE SCALE GENOMIC DNA]</scope>
    <source>
        <strain evidence="3 4">DSM 25457</strain>
    </source>
</reference>
<dbReference type="RefSeq" id="WP_283431504.1">
    <property type="nucleotide sequence ID" value="NZ_FXUG01000002.1"/>
</dbReference>
<proteinExistence type="predicted"/>
<dbReference type="Proteomes" id="UP001158067">
    <property type="component" value="Unassembled WGS sequence"/>
</dbReference>
<evidence type="ECO:0000259" key="2">
    <source>
        <dbReference type="Pfam" id="PF03983"/>
    </source>
</evidence>
<protein>
    <submittedName>
        <fullName evidence="3">SLA1 homology domain 1, SHD1</fullName>
    </submittedName>
</protein>
<keyword evidence="4" id="KW-1185">Reference proteome</keyword>
<name>A0ABY1PT98_9BACT</name>
<evidence type="ECO:0000313" key="3">
    <source>
        <dbReference type="EMBL" id="SMP46710.1"/>
    </source>
</evidence>
<feature type="coiled-coil region" evidence="1">
    <location>
        <begin position="296"/>
        <end position="323"/>
    </location>
</feature>